<feature type="compositionally biased region" description="Polar residues" evidence="1">
    <location>
        <begin position="125"/>
        <end position="136"/>
    </location>
</feature>
<evidence type="ECO:0000313" key="3">
    <source>
        <dbReference type="EMBL" id="KAL1598537.1"/>
    </source>
</evidence>
<evidence type="ECO:0000313" key="4">
    <source>
        <dbReference type="Proteomes" id="UP001521222"/>
    </source>
</evidence>
<proteinExistence type="predicted"/>
<evidence type="ECO:0000259" key="2">
    <source>
        <dbReference type="Pfam" id="PF24864"/>
    </source>
</evidence>
<dbReference type="InterPro" id="IPR056632">
    <property type="entry name" value="DUF7730"/>
</dbReference>
<comment type="caution">
    <text evidence="3">The sequence shown here is derived from an EMBL/GenBank/DDBJ whole genome shotgun (WGS) entry which is preliminary data.</text>
</comment>
<dbReference type="EMBL" id="JAKIXB020000022">
    <property type="protein sequence ID" value="KAL1598537.1"/>
    <property type="molecule type" value="Genomic_DNA"/>
</dbReference>
<accession>A0ABR3R2C6</accession>
<keyword evidence="4" id="KW-1185">Reference proteome</keyword>
<feature type="region of interest" description="Disordered" evidence="1">
    <location>
        <begin position="119"/>
        <end position="143"/>
    </location>
</feature>
<reference evidence="3 4" key="1">
    <citation type="submission" date="2024-02" db="EMBL/GenBank/DDBJ databases">
        <title>De novo assembly and annotation of 12 fungi associated with fruit tree decline syndrome in Ontario, Canada.</title>
        <authorList>
            <person name="Sulman M."/>
            <person name="Ellouze W."/>
            <person name="Ilyukhin E."/>
        </authorList>
    </citation>
    <scope>NUCLEOTIDE SEQUENCE [LARGE SCALE GENOMIC DNA]</scope>
    <source>
        <strain evidence="3 4">M97-236</strain>
    </source>
</reference>
<dbReference type="PANTHER" id="PTHR42085">
    <property type="entry name" value="F-BOX DOMAIN-CONTAINING PROTEIN"/>
    <property type="match status" value="1"/>
</dbReference>
<gene>
    <name evidence="3" type="ORF">SLS59_006824</name>
</gene>
<dbReference type="InterPro" id="IPR038883">
    <property type="entry name" value="AN11006-like"/>
</dbReference>
<dbReference type="Proteomes" id="UP001521222">
    <property type="component" value="Unassembled WGS sequence"/>
</dbReference>
<feature type="domain" description="DUF7730" evidence="2">
    <location>
        <begin position="81"/>
        <end position="200"/>
    </location>
</feature>
<dbReference type="Pfam" id="PF24864">
    <property type="entry name" value="DUF7730"/>
    <property type="match status" value="1"/>
</dbReference>
<protein>
    <recommendedName>
        <fullName evidence="2">DUF7730 domain-containing protein</fullName>
    </recommendedName>
</protein>
<organism evidence="3 4">
    <name type="scientific">Nothophoma quercina</name>
    <dbReference type="NCBI Taxonomy" id="749835"/>
    <lineage>
        <taxon>Eukaryota</taxon>
        <taxon>Fungi</taxon>
        <taxon>Dikarya</taxon>
        <taxon>Ascomycota</taxon>
        <taxon>Pezizomycotina</taxon>
        <taxon>Dothideomycetes</taxon>
        <taxon>Pleosporomycetidae</taxon>
        <taxon>Pleosporales</taxon>
        <taxon>Pleosporineae</taxon>
        <taxon>Didymellaceae</taxon>
        <taxon>Nothophoma</taxon>
    </lineage>
</organism>
<sequence length="330" mass="37602">MPLIRPSDAAVQVTMLQDAVPQTTFASGRYSKRKRTQVNYRMEEMDVDETDFESEEEVVKPKKLRKSTTSKRLPKRNIFPFLELPAEIRNMIYSYALTDPSGINFVAVQRNKRRCVERVSRDTMESASSRSPYHSTRINDENGAPKSLVPSLLAANKQIHQEGCDILYSNELVFADTVALYAFMINLGPASGKHLKRMRLKDWVYGRTGKAYNNACFAALVWATNLEKFYIDTSMSWHGAPRLAAQQLYRDAFPWLEAVGHAKGRFDAAVDIIRVDTDIFDRGWRSVTQSSPDKMKAFNAELSRNLGLQQKRVMSKSVKRRKVSKVSTES</sequence>
<evidence type="ECO:0000256" key="1">
    <source>
        <dbReference type="SAM" id="MobiDB-lite"/>
    </source>
</evidence>
<name>A0ABR3R2C6_9PLEO</name>
<dbReference type="PANTHER" id="PTHR42085:SF8">
    <property type="entry name" value="F-BOX DOMAIN-CONTAINING PROTEIN"/>
    <property type="match status" value="1"/>
</dbReference>